<dbReference type="Proteomes" id="UP000078542">
    <property type="component" value="Unassembled WGS sequence"/>
</dbReference>
<keyword evidence="17" id="KW-1185">Reference proteome</keyword>
<feature type="region of interest" description="Disordered" evidence="10">
    <location>
        <begin position="346"/>
        <end position="377"/>
    </location>
</feature>
<dbReference type="InterPro" id="IPR009057">
    <property type="entry name" value="Homeodomain-like_sf"/>
</dbReference>
<feature type="chain" id="PRO_5008269846" evidence="12">
    <location>
        <begin position="23"/>
        <end position="435"/>
    </location>
</feature>
<dbReference type="Gene3D" id="1.10.287.110">
    <property type="entry name" value="DnaJ domain"/>
    <property type="match status" value="1"/>
</dbReference>
<evidence type="ECO:0000256" key="5">
    <source>
        <dbReference type="ARBA" id="ARBA00022989"/>
    </source>
</evidence>
<evidence type="ECO:0000256" key="4">
    <source>
        <dbReference type="ARBA" id="ARBA00022737"/>
    </source>
</evidence>
<protein>
    <submittedName>
        <fullName evidence="16">DnaJ like protein subfamily C member 1</fullName>
    </submittedName>
</protein>
<dbReference type="InterPro" id="IPR036869">
    <property type="entry name" value="J_dom_sf"/>
</dbReference>
<evidence type="ECO:0000259" key="14">
    <source>
        <dbReference type="PROSITE" id="PS50090"/>
    </source>
</evidence>
<comment type="subcellular location">
    <subcellularLocation>
        <location evidence="9">Endomembrane system</location>
        <topology evidence="9">Single-pass membrane protein</topology>
    </subcellularLocation>
    <subcellularLocation>
        <location evidence="1">Nucleus</location>
    </subcellularLocation>
</comment>
<organism evidence="16 17">
    <name type="scientific">Cyphomyrmex costatus</name>
    <dbReference type="NCBI Taxonomy" id="456900"/>
    <lineage>
        <taxon>Eukaryota</taxon>
        <taxon>Metazoa</taxon>
        <taxon>Ecdysozoa</taxon>
        <taxon>Arthropoda</taxon>
        <taxon>Hexapoda</taxon>
        <taxon>Insecta</taxon>
        <taxon>Pterygota</taxon>
        <taxon>Neoptera</taxon>
        <taxon>Endopterygota</taxon>
        <taxon>Hymenoptera</taxon>
        <taxon>Apocrita</taxon>
        <taxon>Aculeata</taxon>
        <taxon>Formicoidea</taxon>
        <taxon>Formicidae</taxon>
        <taxon>Myrmicinae</taxon>
        <taxon>Cyphomyrmex</taxon>
    </lineage>
</organism>
<evidence type="ECO:0000256" key="11">
    <source>
        <dbReference type="SAM" id="Phobius"/>
    </source>
</evidence>
<feature type="domain" description="J" evidence="13">
    <location>
        <begin position="40"/>
        <end position="104"/>
    </location>
</feature>
<dbReference type="SUPFAM" id="SSF46565">
    <property type="entry name" value="Chaperone J-domain"/>
    <property type="match status" value="1"/>
</dbReference>
<dbReference type="PROSITE" id="PS50090">
    <property type="entry name" value="MYB_LIKE"/>
    <property type="match status" value="1"/>
</dbReference>
<dbReference type="FunFam" id="1.10.10.60:FF:000180">
    <property type="entry name" value="DnaJ (Hsp40) homolog, subfamily C, member 2"/>
    <property type="match status" value="1"/>
</dbReference>
<dbReference type="Pfam" id="PF23082">
    <property type="entry name" value="Myb_DNA-binding_2"/>
    <property type="match status" value="2"/>
</dbReference>
<evidence type="ECO:0000313" key="17">
    <source>
        <dbReference type="Proteomes" id="UP000078542"/>
    </source>
</evidence>
<evidence type="ECO:0000256" key="8">
    <source>
        <dbReference type="ARBA" id="ARBA00023242"/>
    </source>
</evidence>
<keyword evidence="3 12" id="KW-0732">Signal</keyword>
<dbReference type="PRINTS" id="PR00625">
    <property type="entry name" value="JDOMAIN"/>
</dbReference>
<feature type="signal peptide" evidence="12">
    <location>
        <begin position="1"/>
        <end position="22"/>
    </location>
</feature>
<accession>A0A195C5M8</accession>
<feature type="domain" description="SANT" evidence="15">
    <location>
        <begin position="373"/>
        <end position="429"/>
    </location>
</feature>
<name>A0A195C5M8_9HYME</name>
<feature type="transmembrane region" description="Helical" evidence="11">
    <location>
        <begin position="131"/>
        <end position="150"/>
    </location>
</feature>
<feature type="region of interest" description="Disordered" evidence="10">
    <location>
        <begin position="234"/>
        <end position="279"/>
    </location>
</feature>
<feature type="transmembrane region" description="Helical" evidence="11">
    <location>
        <begin position="204"/>
        <end position="223"/>
    </location>
</feature>
<evidence type="ECO:0000256" key="2">
    <source>
        <dbReference type="ARBA" id="ARBA00022692"/>
    </source>
</evidence>
<dbReference type="InterPro" id="IPR017884">
    <property type="entry name" value="SANT_dom"/>
</dbReference>
<keyword evidence="6 11" id="KW-0472">Membrane</keyword>
<evidence type="ECO:0000256" key="9">
    <source>
        <dbReference type="ARBA" id="ARBA00037847"/>
    </source>
</evidence>
<dbReference type="Gene3D" id="1.10.10.60">
    <property type="entry name" value="Homeodomain-like"/>
    <property type="match status" value="2"/>
</dbReference>
<dbReference type="PANTHER" id="PTHR44653">
    <property type="entry name" value="DNAJ HOMOLOG SUBFAMILY C MEMBER 1"/>
    <property type="match status" value="1"/>
</dbReference>
<evidence type="ECO:0000256" key="6">
    <source>
        <dbReference type="ARBA" id="ARBA00023136"/>
    </source>
</evidence>
<dbReference type="AlphaFoldDB" id="A0A195C5M8"/>
<keyword evidence="7" id="KW-0143">Chaperone</keyword>
<feature type="compositionally biased region" description="Acidic residues" evidence="10">
    <location>
        <begin position="234"/>
        <end position="246"/>
    </location>
</feature>
<evidence type="ECO:0000256" key="1">
    <source>
        <dbReference type="ARBA" id="ARBA00004123"/>
    </source>
</evidence>
<feature type="domain" description="Myb-like" evidence="14">
    <location>
        <begin position="370"/>
        <end position="425"/>
    </location>
</feature>
<dbReference type="CDD" id="cd00167">
    <property type="entry name" value="SANT"/>
    <property type="match status" value="2"/>
</dbReference>
<dbReference type="PROSITE" id="PS00636">
    <property type="entry name" value="DNAJ_1"/>
    <property type="match status" value="1"/>
</dbReference>
<keyword evidence="8" id="KW-0539">Nucleus</keyword>
<dbReference type="GO" id="GO:0012505">
    <property type="term" value="C:endomembrane system"/>
    <property type="evidence" value="ECO:0007669"/>
    <property type="project" value="UniProtKB-SubCell"/>
</dbReference>
<proteinExistence type="predicted"/>
<keyword evidence="5 11" id="KW-1133">Transmembrane helix</keyword>
<dbReference type="GO" id="GO:0005634">
    <property type="term" value="C:nucleus"/>
    <property type="evidence" value="ECO:0007669"/>
    <property type="project" value="UniProtKB-SubCell"/>
</dbReference>
<dbReference type="SMART" id="SM00271">
    <property type="entry name" value="DnaJ"/>
    <property type="match status" value="1"/>
</dbReference>
<evidence type="ECO:0000259" key="15">
    <source>
        <dbReference type="PROSITE" id="PS51293"/>
    </source>
</evidence>
<keyword evidence="4" id="KW-0677">Repeat</keyword>
<dbReference type="CDD" id="cd06257">
    <property type="entry name" value="DnaJ"/>
    <property type="match status" value="1"/>
</dbReference>
<evidence type="ECO:0000313" key="16">
    <source>
        <dbReference type="EMBL" id="KYM95935.1"/>
    </source>
</evidence>
<evidence type="ECO:0000256" key="10">
    <source>
        <dbReference type="SAM" id="MobiDB-lite"/>
    </source>
</evidence>
<sequence length="435" mass="50241">MNLLSIVCGVLCFLDVFRSSYAWDNDELEVFDVVEEVNHNFYDVLGVTQSANASEIKKAFRRLSLQLHPDKNPAEDAELQFRKLVAVYDILKDPGKRQKYDNVLVNGLPNWRSAVYYYRRVRKMGLLEMSLILFTVITIGQYLVAWASYFEKRYTCEQVLGSKLQKLQKKNRKSKIDVPDLADILEKIPIPTMWNTLPFQLPKWIIGSVIAIPSTICLIIQLLKERKEKKKQEEEEALAQENEQPEPEITSRSIRKRRPGFTPQERNGNNSKEPVKKDDCDYTNHIYEKPTVAGSLWTDNDILELIKCVKKYPGGTPERWEKIASVMNRTVAEVTHMAKKVKEEGLKPGETVEEVSAEEKPKKIKTRSENTPVSTAEWSQEQQRALEAALTKYPKGTSVDRWEKIANCVEGKTKEECQVRYKQLVELVKKRQQSQ</sequence>
<dbReference type="EMBL" id="KQ978251">
    <property type="protein sequence ID" value="KYM95935.1"/>
    <property type="molecule type" value="Genomic_DNA"/>
</dbReference>
<evidence type="ECO:0000256" key="7">
    <source>
        <dbReference type="ARBA" id="ARBA00023186"/>
    </source>
</evidence>
<dbReference type="PROSITE" id="PS51293">
    <property type="entry name" value="SANT"/>
    <property type="match status" value="1"/>
</dbReference>
<dbReference type="Pfam" id="PF00226">
    <property type="entry name" value="DnaJ"/>
    <property type="match status" value="1"/>
</dbReference>
<gene>
    <name evidence="16" type="ORF">ALC62_13383</name>
</gene>
<dbReference type="InterPro" id="IPR001623">
    <property type="entry name" value="DnaJ_domain"/>
</dbReference>
<dbReference type="STRING" id="456900.A0A195C5M8"/>
<keyword evidence="2 11" id="KW-0812">Transmembrane</keyword>
<dbReference type="SMART" id="SM00717">
    <property type="entry name" value="SANT"/>
    <property type="match status" value="2"/>
</dbReference>
<dbReference type="InterPro" id="IPR001005">
    <property type="entry name" value="SANT/Myb"/>
</dbReference>
<dbReference type="PANTHER" id="PTHR44653:SF2">
    <property type="entry name" value="DNAJ HOMOLOG SUBFAMILY C MEMBER 1"/>
    <property type="match status" value="1"/>
</dbReference>
<evidence type="ECO:0000259" key="13">
    <source>
        <dbReference type="PROSITE" id="PS50076"/>
    </source>
</evidence>
<dbReference type="PROSITE" id="PS50076">
    <property type="entry name" value="DNAJ_2"/>
    <property type="match status" value="1"/>
</dbReference>
<dbReference type="SUPFAM" id="SSF46689">
    <property type="entry name" value="Homeodomain-like"/>
    <property type="match status" value="2"/>
</dbReference>
<reference evidence="16 17" key="1">
    <citation type="submission" date="2016-03" db="EMBL/GenBank/DDBJ databases">
        <title>Cyphomyrmex costatus WGS genome.</title>
        <authorList>
            <person name="Nygaard S."/>
            <person name="Hu H."/>
            <person name="Boomsma J."/>
            <person name="Zhang G."/>
        </authorList>
    </citation>
    <scope>NUCLEOTIDE SEQUENCE [LARGE SCALE GENOMIC DNA]</scope>
    <source>
        <strain evidence="16">MS0001</strain>
        <tissue evidence="16">Whole body</tissue>
    </source>
</reference>
<evidence type="ECO:0000256" key="12">
    <source>
        <dbReference type="SAM" id="SignalP"/>
    </source>
</evidence>
<dbReference type="InterPro" id="IPR018253">
    <property type="entry name" value="DnaJ_domain_CS"/>
</dbReference>
<dbReference type="InterPro" id="IPR052606">
    <property type="entry name" value="DnaJ_domain_protein"/>
</dbReference>
<evidence type="ECO:0000256" key="3">
    <source>
        <dbReference type="ARBA" id="ARBA00022729"/>
    </source>
</evidence>